<accession>A0A1Y2LHX6</accession>
<evidence type="ECO:0000313" key="3">
    <source>
        <dbReference type="Proteomes" id="UP000193396"/>
    </source>
</evidence>
<dbReference type="Proteomes" id="UP000193396">
    <property type="component" value="Unassembled WGS sequence"/>
</dbReference>
<dbReference type="STRING" id="1293890.TALK_04755"/>
<dbReference type="Pfam" id="PF08291">
    <property type="entry name" value="Peptidase_M15_3"/>
    <property type="match status" value="1"/>
</dbReference>
<protein>
    <recommendedName>
        <fullName evidence="1">Peptidase M15A C-terminal domain-containing protein</fullName>
    </recommendedName>
</protein>
<evidence type="ECO:0000313" key="2">
    <source>
        <dbReference type="EMBL" id="OSQ49633.1"/>
    </source>
</evidence>
<keyword evidence="3" id="KW-1185">Reference proteome</keyword>
<organism evidence="2 3">
    <name type="scientific">Thalassospira alkalitolerans</name>
    <dbReference type="NCBI Taxonomy" id="1293890"/>
    <lineage>
        <taxon>Bacteria</taxon>
        <taxon>Pseudomonadati</taxon>
        <taxon>Pseudomonadota</taxon>
        <taxon>Alphaproteobacteria</taxon>
        <taxon>Rhodospirillales</taxon>
        <taxon>Thalassospiraceae</taxon>
        <taxon>Thalassospira</taxon>
    </lineage>
</organism>
<reference evidence="2 3" key="1">
    <citation type="submission" date="2014-03" db="EMBL/GenBank/DDBJ databases">
        <title>The draft genome sequence of Thalassospira alkalitolerans JCM 18968.</title>
        <authorList>
            <person name="Lai Q."/>
            <person name="Shao Z."/>
        </authorList>
    </citation>
    <scope>NUCLEOTIDE SEQUENCE [LARGE SCALE GENOMIC DNA]</scope>
    <source>
        <strain evidence="2 3">JCM 18968</strain>
    </source>
</reference>
<dbReference type="SUPFAM" id="SSF55166">
    <property type="entry name" value="Hedgehog/DD-peptidase"/>
    <property type="match status" value="1"/>
</dbReference>
<dbReference type="RefSeq" id="WP_085616368.1">
    <property type="nucleotide sequence ID" value="NZ_JFKB01000002.1"/>
</dbReference>
<dbReference type="EMBL" id="JFKB01000002">
    <property type="protein sequence ID" value="OSQ49633.1"/>
    <property type="molecule type" value="Genomic_DNA"/>
</dbReference>
<comment type="caution">
    <text evidence="2">The sequence shown here is derived from an EMBL/GenBank/DDBJ whole genome shotgun (WGS) entry which is preliminary data.</text>
</comment>
<evidence type="ECO:0000259" key="1">
    <source>
        <dbReference type="Pfam" id="PF08291"/>
    </source>
</evidence>
<proteinExistence type="predicted"/>
<dbReference type="AlphaFoldDB" id="A0A1Y2LHX6"/>
<dbReference type="InterPro" id="IPR009045">
    <property type="entry name" value="Zn_M74/Hedgehog-like"/>
</dbReference>
<dbReference type="OrthoDB" id="7171572at2"/>
<gene>
    <name evidence="2" type="ORF">TALK_04755</name>
</gene>
<dbReference type="InterPro" id="IPR013230">
    <property type="entry name" value="Peptidase_M15A_C"/>
</dbReference>
<name>A0A1Y2LHX6_9PROT</name>
<feature type="domain" description="Peptidase M15A C-terminal" evidence="1">
    <location>
        <begin position="16"/>
        <end position="119"/>
    </location>
</feature>
<dbReference type="Gene3D" id="3.30.1380.10">
    <property type="match status" value="1"/>
</dbReference>
<sequence>MSPLSPDELNQRLSTHFTLREAVKSNVAMRHGIDNTPPLELIPAMVRVAEHILEPVRAQFRAPIVPSSFYRCPALNTAVGSTNPNSQHTKGEAVDFEIAGFTNYEIAKWISENLDFDQLILECYVPGDPSSGWVHVSYASISENRREILHYNGKFYAPGLS</sequence>